<dbReference type="RefSeq" id="WP_342758938.1">
    <property type="nucleotide sequence ID" value="NZ_CP146256.1"/>
</dbReference>
<keyword evidence="2" id="KW-0472">Membrane</keyword>
<evidence type="ECO:0000259" key="3">
    <source>
        <dbReference type="Pfam" id="PF09323"/>
    </source>
</evidence>
<sequence>MQAKAFNSQAFLEFLCFFIFGGLLLYLAKSGKYLSYVTPRMEPYIYFASIVMGIWALTGFCRLFRPQHRLRSSHCLVVGIPILLLLLPHSPLTTSSLTGNYSNKNAFSASAGQELYSKPDEASLEDSIDQTDTSSPAEDELSSADTAVSDTVDTAVADAQSAIPEEQASVVLPGLDTANKKIIVSNDDFSMWLTEIYINIEKYTGYTIDITGYVFKNPDYYNDDEFVPARLMMSCCVADLVPVGLTCKYDNVSELEEGSWVTVEGTLHVGQYEYDGEQYEEPQISVTQITPAEEVSDYVYPFY</sequence>
<dbReference type="InterPro" id="IPR052955">
    <property type="entry name" value="UPF0703_membrane_permease"/>
</dbReference>
<evidence type="ECO:0000313" key="6">
    <source>
        <dbReference type="Proteomes" id="UP001451571"/>
    </source>
</evidence>
<evidence type="ECO:0000256" key="1">
    <source>
        <dbReference type="SAM" id="MobiDB-lite"/>
    </source>
</evidence>
<keyword evidence="2" id="KW-1133">Transmembrane helix</keyword>
<evidence type="ECO:0000259" key="4">
    <source>
        <dbReference type="Pfam" id="PF21537"/>
    </source>
</evidence>
<dbReference type="EMBL" id="CP146256">
    <property type="protein sequence ID" value="XAH75377.1"/>
    <property type="molecule type" value="Genomic_DNA"/>
</dbReference>
<feature type="region of interest" description="Disordered" evidence="1">
    <location>
        <begin position="121"/>
        <end position="145"/>
    </location>
</feature>
<dbReference type="NCBIfam" id="TIGR03943">
    <property type="entry name" value="TIGR03943 family putative permease subunit"/>
    <property type="match status" value="1"/>
</dbReference>
<reference evidence="5 6" key="1">
    <citation type="submission" date="2024-02" db="EMBL/GenBank/DDBJ databases">
        <title>Bacterial strain from lacustrine sediment.</title>
        <authorList>
            <person name="Petit C."/>
            <person name="Fadhlaoui K."/>
        </authorList>
    </citation>
    <scope>NUCLEOTIDE SEQUENCE [LARGE SCALE GENOMIC DNA]</scope>
    <source>
        <strain evidence="5 6">IPX-CK</strain>
    </source>
</reference>
<feature type="transmembrane region" description="Helical" evidence="2">
    <location>
        <begin position="44"/>
        <end position="63"/>
    </location>
</feature>
<proteinExistence type="predicted"/>
<gene>
    <name evidence="5" type="ORF">V6984_06365</name>
</gene>
<dbReference type="Pfam" id="PF21537">
    <property type="entry name" value="DUF1980_C"/>
    <property type="match status" value="1"/>
</dbReference>
<protein>
    <submittedName>
        <fullName evidence="5">TIGR03943 family protein</fullName>
    </submittedName>
</protein>
<dbReference type="InterPro" id="IPR048493">
    <property type="entry name" value="DUF1980_N"/>
</dbReference>
<feature type="domain" description="DUF1980" evidence="4">
    <location>
        <begin position="176"/>
        <end position="301"/>
    </location>
</feature>
<accession>A0ABZ3EYP7</accession>
<feature type="transmembrane region" description="Helical" evidence="2">
    <location>
        <begin position="75"/>
        <end position="92"/>
    </location>
</feature>
<name>A0ABZ3EYP7_9FIRM</name>
<feature type="transmembrane region" description="Helical" evidence="2">
    <location>
        <begin position="12"/>
        <end position="28"/>
    </location>
</feature>
<dbReference type="PANTHER" id="PTHR40047">
    <property type="entry name" value="UPF0703 PROTEIN YCGQ"/>
    <property type="match status" value="1"/>
</dbReference>
<feature type="domain" description="DUF1980" evidence="3">
    <location>
        <begin position="12"/>
        <end position="99"/>
    </location>
</feature>
<keyword evidence="6" id="KW-1185">Reference proteome</keyword>
<dbReference type="Pfam" id="PF09323">
    <property type="entry name" value="DUF1980"/>
    <property type="match status" value="1"/>
</dbReference>
<dbReference type="Proteomes" id="UP001451571">
    <property type="component" value="Chromosome"/>
</dbReference>
<organism evidence="5 6">
    <name type="scientific">Kineothrix sedimenti</name>
    <dbReference type="NCBI Taxonomy" id="3123317"/>
    <lineage>
        <taxon>Bacteria</taxon>
        <taxon>Bacillati</taxon>
        <taxon>Bacillota</taxon>
        <taxon>Clostridia</taxon>
        <taxon>Lachnospirales</taxon>
        <taxon>Lachnospiraceae</taxon>
        <taxon>Kineothrix</taxon>
    </lineage>
</organism>
<dbReference type="InterPro" id="IPR015402">
    <property type="entry name" value="DUF1980"/>
</dbReference>
<dbReference type="InterPro" id="IPR048447">
    <property type="entry name" value="DUF1980_C"/>
</dbReference>
<dbReference type="PANTHER" id="PTHR40047:SF1">
    <property type="entry name" value="UPF0703 PROTEIN YCGQ"/>
    <property type="match status" value="1"/>
</dbReference>
<evidence type="ECO:0000256" key="2">
    <source>
        <dbReference type="SAM" id="Phobius"/>
    </source>
</evidence>
<evidence type="ECO:0000313" key="5">
    <source>
        <dbReference type="EMBL" id="XAH75377.1"/>
    </source>
</evidence>
<keyword evidence="2" id="KW-0812">Transmembrane</keyword>